<sequence>MLGWAWSLQKRQIKRGMMNLFLKRMLTDWKYIIDSWKRFLDFFGVKSLSQNYPMWELYVFKR</sequence>
<gene>
    <name evidence="1" type="ORF">LEP1GSC056_1682</name>
</gene>
<comment type="caution">
    <text evidence="1">The sequence shown here is derived from an EMBL/GenBank/DDBJ whole genome shotgun (WGS) entry which is preliminary data.</text>
</comment>
<organism evidence="1 2">
    <name type="scientific">Leptospira borgpetersenii str. Brem 328</name>
    <dbReference type="NCBI Taxonomy" id="1049780"/>
    <lineage>
        <taxon>Bacteria</taxon>
        <taxon>Pseudomonadati</taxon>
        <taxon>Spirochaetota</taxon>
        <taxon>Spirochaetia</taxon>
        <taxon>Leptospirales</taxon>
        <taxon>Leptospiraceae</taxon>
        <taxon>Leptospira</taxon>
    </lineage>
</organism>
<evidence type="ECO:0000313" key="2">
    <source>
        <dbReference type="Proteomes" id="UP000012166"/>
    </source>
</evidence>
<accession>A0ABC9SKL4</accession>
<dbReference type="EMBL" id="AHMS02000020">
    <property type="protein sequence ID" value="EMN18264.1"/>
    <property type="molecule type" value="Genomic_DNA"/>
</dbReference>
<proteinExistence type="predicted"/>
<dbReference type="AlphaFoldDB" id="A0ABC9SKL4"/>
<evidence type="ECO:0000313" key="1">
    <source>
        <dbReference type="EMBL" id="EMN18264.1"/>
    </source>
</evidence>
<protein>
    <submittedName>
        <fullName evidence="1">Uncharacterized protein</fullName>
    </submittedName>
</protein>
<dbReference type="RefSeq" id="WP_002724227.1">
    <property type="nucleotide sequence ID" value="NZ_AHMS02000020.1"/>
</dbReference>
<name>A0ABC9SKL4_LEPBO</name>
<reference evidence="1 2" key="1">
    <citation type="submission" date="2013-01" db="EMBL/GenBank/DDBJ databases">
        <authorList>
            <person name="Harkins D.M."/>
            <person name="Durkin A.S."/>
            <person name="Brinkac L.M."/>
            <person name="Haft D.H."/>
            <person name="Selengut J.D."/>
            <person name="Sanka R."/>
            <person name="DePew J."/>
            <person name="Purushe J."/>
            <person name="Hartskeerl R.A."/>
            <person name="Ahmed A."/>
            <person name="van der Linden H."/>
            <person name="Goris M.G.A."/>
            <person name="Vinetz J.M."/>
            <person name="Sutton G.G."/>
            <person name="Nierman W.C."/>
            <person name="Fouts D.E."/>
        </authorList>
    </citation>
    <scope>NUCLEOTIDE SEQUENCE [LARGE SCALE GENOMIC DNA]</scope>
    <source>
        <strain evidence="1 2">Brem 328</strain>
    </source>
</reference>
<dbReference type="Proteomes" id="UP000012166">
    <property type="component" value="Unassembled WGS sequence"/>
</dbReference>